<dbReference type="InterPro" id="IPR001123">
    <property type="entry name" value="LeuE-type"/>
</dbReference>
<keyword evidence="2" id="KW-1003">Cell membrane</keyword>
<accession>A0A845S8I6</accession>
<keyword evidence="5 6" id="KW-0472">Membrane</keyword>
<dbReference type="GO" id="GO:0005886">
    <property type="term" value="C:plasma membrane"/>
    <property type="evidence" value="ECO:0007669"/>
    <property type="project" value="UniProtKB-SubCell"/>
</dbReference>
<dbReference type="PANTHER" id="PTHR30086">
    <property type="entry name" value="ARGININE EXPORTER PROTEIN ARGO"/>
    <property type="match status" value="1"/>
</dbReference>
<keyword evidence="3 6" id="KW-0812">Transmembrane</keyword>
<evidence type="ECO:0000256" key="1">
    <source>
        <dbReference type="ARBA" id="ARBA00004651"/>
    </source>
</evidence>
<gene>
    <name evidence="7" type="ORF">EBV78_01905</name>
</gene>
<name>A0A845S8I6_9PROT</name>
<evidence type="ECO:0000256" key="4">
    <source>
        <dbReference type="ARBA" id="ARBA00022989"/>
    </source>
</evidence>
<dbReference type="PANTHER" id="PTHR30086:SF20">
    <property type="entry name" value="ARGININE EXPORTER PROTEIN ARGO-RELATED"/>
    <property type="match status" value="1"/>
</dbReference>
<proteinExistence type="predicted"/>
<feature type="transmembrane region" description="Helical" evidence="6">
    <location>
        <begin position="110"/>
        <end position="133"/>
    </location>
</feature>
<dbReference type="AlphaFoldDB" id="A0A845S8I6"/>
<evidence type="ECO:0000256" key="5">
    <source>
        <dbReference type="ARBA" id="ARBA00023136"/>
    </source>
</evidence>
<sequence length="206" mass="22693">MLTFFIGALSGFCLALPVGAIALMCINKTLQFGIRSGLAVGLGAALADAFYALIAIYSLSTISNIFLQNQELLRIIGGLCLIFISIRMLFSGPIVIKNKKVVYRKWPRDIISGFIITLSNPLTYIGFIALLSYMHLNFKSFNSELILNFSLGAFTGSMCWWLILIEFAKFLKKKVNSTFIKRSNIISGFIILGFGVIVILSTVGNI</sequence>
<feature type="transmembrane region" description="Helical" evidence="6">
    <location>
        <begin position="38"/>
        <end position="60"/>
    </location>
</feature>
<evidence type="ECO:0000313" key="7">
    <source>
        <dbReference type="EMBL" id="NCU62832.1"/>
    </source>
</evidence>
<feature type="transmembrane region" description="Helical" evidence="6">
    <location>
        <begin position="185"/>
        <end position="204"/>
    </location>
</feature>
<evidence type="ECO:0000256" key="3">
    <source>
        <dbReference type="ARBA" id="ARBA00022692"/>
    </source>
</evidence>
<organism evidence="7 8">
    <name type="scientific">Candidatus Fonsibacter lacus</name>
    <dbReference type="NCBI Taxonomy" id="2576439"/>
    <lineage>
        <taxon>Bacteria</taxon>
        <taxon>Pseudomonadati</taxon>
        <taxon>Pseudomonadota</taxon>
        <taxon>Alphaproteobacteria</taxon>
        <taxon>Candidatus Pelagibacterales</taxon>
        <taxon>Candidatus Pelagibacterales incertae sedis</taxon>
        <taxon>Candidatus Fonsibacter</taxon>
    </lineage>
</organism>
<dbReference type="Proteomes" id="UP000572953">
    <property type="component" value="Unassembled WGS sequence"/>
</dbReference>
<dbReference type="Pfam" id="PF01810">
    <property type="entry name" value="LysE"/>
    <property type="match status" value="1"/>
</dbReference>
<evidence type="ECO:0000256" key="6">
    <source>
        <dbReference type="SAM" id="Phobius"/>
    </source>
</evidence>
<dbReference type="EMBL" id="RGGN01000047">
    <property type="protein sequence ID" value="NCU62832.1"/>
    <property type="molecule type" value="Genomic_DNA"/>
</dbReference>
<feature type="transmembrane region" description="Helical" evidence="6">
    <location>
        <begin position="145"/>
        <end position="164"/>
    </location>
</feature>
<comment type="subcellular location">
    <subcellularLocation>
        <location evidence="1">Cell membrane</location>
        <topology evidence="1">Multi-pass membrane protein</topology>
    </subcellularLocation>
</comment>
<keyword evidence="4 6" id="KW-1133">Transmembrane helix</keyword>
<comment type="caution">
    <text evidence="7">The sequence shown here is derived from an EMBL/GenBank/DDBJ whole genome shotgun (WGS) entry which is preliminary data.</text>
</comment>
<feature type="transmembrane region" description="Helical" evidence="6">
    <location>
        <begin position="72"/>
        <end position="90"/>
    </location>
</feature>
<evidence type="ECO:0008006" key="9">
    <source>
        <dbReference type="Google" id="ProtNLM"/>
    </source>
</evidence>
<reference evidence="7 8" key="1">
    <citation type="submission" date="2018-10" db="EMBL/GenBank/DDBJ databases">
        <title>Iterative Subtractive Binning of Freshwater Chronoseries Metagenomes Recovers Nearly Complete Genomes from over Four Hundred Novel Species.</title>
        <authorList>
            <person name="Rodriguez-R L.M."/>
            <person name="Tsementzi D."/>
            <person name="Luo C."/>
            <person name="Konstantinidis K.T."/>
        </authorList>
    </citation>
    <scope>NUCLEOTIDE SEQUENCE [LARGE SCALE GENOMIC DNA]</scope>
    <source>
        <strain evidence="7">WB7_2B_003</strain>
    </source>
</reference>
<feature type="transmembrane region" description="Helical" evidence="6">
    <location>
        <begin position="6"/>
        <end position="26"/>
    </location>
</feature>
<dbReference type="GO" id="GO:0015171">
    <property type="term" value="F:amino acid transmembrane transporter activity"/>
    <property type="evidence" value="ECO:0007669"/>
    <property type="project" value="TreeGrafter"/>
</dbReference>
<evidence type="ECO:0000313" key="8">
    <source>
        <dbReference type="Proteomes" id="UP000572953"/>
    </source>
</evidence>
<protein>
    <recommendedName>
        <fullName evidence="9">Lysine transporter LysE</fullName>
    </recommendedName>
</protein>
<evidence type="ECO:0000256" key="2">
    <source>
        <dbReference type="ARBA" id="ARBA00022475"/>
    </source>
</evidence>